<dbReference type="PANTHER" id="PTHR11941">
    <property type="entry name" value="ENOYL-COA HYDRATASE-RELATED"/>
    <property type="match status" value="1"/>
</dbReference>
<evidence type="ECO:0000256" key="1">
    <source>
        <dbReference type="ARBA" id="ARBA00005254"/>
    </source>
</evidence>
<organism evidence="3 4">
    <name type="scientific">Fluviibacter phosphoraccumulans</name>
    <dbReference type="NCBI Taxonomy" id="1751046"/>
    <lineage>
        <taxon>Bacteria</taxon>
        <taxon>Pseudomonadati</taxon>
        <taxon>Pseudomonadota</taxon>
        <taxon>Betaproteobacteria</taxon>
        <taxon>Rhodocyclales</taxon>
        <taxon>Fluviibacteraceae</taxon>
        <taxon>Fluviibacter</taxon>
    </lineage>
</organism>
<dbReference type="InterPro" id="IPR014748">
    <property type="entry name" value="Enoyl-CoA_hydra_C"/>
</dbReference>
<dbReference type="InterPro" id="IPR001753">
    <property type="entry name" value="Enoyl-CoA_hydra/iso"/>
</dbReference>
<dbReference type="GO" id="GO:0016829">
    <property type="term" value="F:lyase activity"/>
    <property type="evidence" value="ECO:0007669"/>
    <property type="project" value="UniProtKB-KW"/>
</dbReference>
<dbReference type="GO" id="GO:0006635">
    <property type="term" value="P:fatty acid beta-oxidation"/>
    <property type="evidence" value="ECO:0007669"/>
    <property type="project" value="TreeGrafter"/>
</dbReference>
<evidence type="ECO:0000256" key="2">
    <source>
        <dbReference type="ARBA" id="ARBA00023239"/>
    </source>
</evidence>
<accession>A0A7R6TQ07</accession>
<evidence type="ECO:0000313" key="4">
    <source>
        <dbReference type="Proteomes" id="UP000463961"/>
    </source>
</evidence>
<evidence type="ECO:0000313" key="3">
    <source>
        <dbReference type="EMBL" id="BBU69708.1"/>
    </source>
</evidence>
<dbReference type="Proteomes" id="UP000463961">
    <property type="component" value="Chromosome"/>
</dbReference>
<keyword evidence="2" id="KW-0456">Lyase</keyword>
<dbReference type="NCBIfam" id="NF008506">
    <property type="entry name" value="PRK11423.1"/>
    <property type="match status" value="1"/>
</dbReference>
<comment type="similarity">
    <text evidence="1">Belongs to the enoyl-CoA hydratase/isomerase family.</text>
</comment>
<proteinExistence type="inferred from homology"/>
<name>A0A7R6TQ07_9RHOO</name>
<dbReference type="PANTHER" id="PTHR11941:SF54">
    <property type="entry name" value="ENOYL-COA HYDRATASE, MITOCHONDRIAL"/>
    <property type="match status" value="1"/>
</dbReference>
<dbReference type="Pfam" id="PF00378">
    <property type="entry name" value="ECH_1"/>
    <property type="match status" value="1"/>
</dbReference>
<reference evidence="4" key="1">
    <citation type="submission" date="2020-01" db="EMBL/GenBank/DDBJ databases">
        <title>Phosphoaccumulans saitamaens gen. nov., sp. nov., a polyphosphate accumulating bacterium isolated from surface river water.</title>
        <authorList>
            <person name="Watanabe K."/>
            <person name="Suda W."/>
        </authorList>
    </citation>
    <scope>NUCLEOTIDE SEQUENCE [LARGE SCALE GENOMIC DNA]</scope>
    <source>
        <strain evidence="4">ICHIAU1</strain>
    </source>
</reference>
<dbReference type="InterPro" id="IPR029045">
    <property type="entry name" value="ClpP/crotonase-like_dom_sf"/>
</dbReference>
<keyword evidence="4" id="KW-1185">Reference proteome</keyword>
<protein>
    <submittedName>
        <fullName evidence="3">Methylmalonyl-CoA decarboxylase</fullName>
    </submittedName>
</protein>
<dbReference type="Gene3D" id="3.90.226.10">
    <property type="entry name" value="2-enoyl-CoA Hydratase, Chain A, domain 1"/>
    <property type="match status" value="1"/>
</dbReference>
<dbReference type="EMBL" id="AP022345">
    <property type="protein sequence ID" value="BBU69708.1"/>
    <property type="molecule type" value="Genomic_DNA"/>
</dbReference>
<dbReference type="AlphaFoldDB" id="A0A7R6TQ07"/>
<gene>
    <name evidence="3" type="ORF">ICHIAU1_19910</name>
</gene>
<dbReference type="RefSeq" id="WP_162049607.1">
    <property type="nucleotide sequence ID" value="NZ_AP022345.1"/>
</dbReference>
<sequence length="257" mass="28266">MIEISLKERVGQLKLTHTRKLNVMGNALVTQLINGLAKLVADGALVVIIKTLPGVKVWSAGYDINELPPHGQDPLECDEPLRRAVRAMQACPVPILMQLEGSVWGGACELVMNADIIVAAEGSVISFTPSRLGVPYNPSGIMSFLNCIPLHVLKEMFYRAQQVPAERLAQYGVINYVVPSHELAAFTLDIALDITKTAPLANSVFKEQVTSITNSIPLTSNEFERIEASRRAVYCSHDYLEGVTAIKEKRSPVFKRR</sequence>
<dbReference type="SUPFAM" id="SSF52096">
    <property type="entry name" value="ClpP/crotonase"/>
    <property type="match status" value="1"/>
</dbReference>
<dbReference type="CDD" id="cd06558">
    <property type="entry name" value="crotonase-like"/>
    <property type="match status" value="1"/>
</dbReference>
<dbReference type="Gene3D" id="1.10.12.10">
    <property type="entry name" value="Lyase 2-enoyl-coa Hydratase, Chain A, domain 2"/>
    <property type="match status" value="1"/>
</dbReference>